<evidence type="ECO:0000256" key="2">
    <source>
        <dbReference type="ARBA" id="ARBA00022528"/>
    </source>
</evidence>
<evidence type="ECO:0000256" key="4">
    <source>
        <dbReference type="SAM" id="MobiDB-lite"/>
    </source>
</evidence>
<name>A0ABN9UIQ2_9DINO</name>
<evidence type="ECO:0000256" key="3">
    <source>
        <dbReference type="ARBA" id="ARBA00022640"/>
    </source>
</evidence>
<feature type="chain" id="PRO_5045314875" description="PS II complex 12 kDa extrinsic protein" evidence="5">
    <location>
        <begin position="28"/>
        <end position="132"/>
    </location>
</feature>
<accession>A0ABN9UIQ2</accession>
<evidence type="ECO:0000256" key="5">
    <source>
        <dbReference type="SAM" id="SignalP"/>
    </source>
</evidence>
<dbReference type="Pfam" id="PF00504">
    <property type="entry name" value="Chloroa_b-bind"/>
    <property type="match status" value="1"/>
</dbReference>
<keyword evidence="7" id="KW-1185">Reference proteome</keyword>
<comment type="caution">
    <text evidence="6">The sequence shown here is derived from an EMBL/GenBank/DDBJ whole genome shotgun (WGS) entry which is preliminary data.</text>
</comment>
<dbReference type="SUPFAM" id="SSF103511">
    <property type="entry name" value="Chlorophyll a-b binding protein"/>
    <property type="match status" value="1"/>
</dbReference>
<keyword evidence="5" id="KW-0732">Signal</keyword>
<dbReference type="EMBL" id="CAUYUJ010015864">
    <property type="protein sequence ID" value="CAK0859061.1"/>
    <property type="molecule type" value="Genomic_DNA"/>
</dbReference>
<dbReference type="Gene3D" id="1.10.3460.10">
    <property type="entry name" value="Chlorophyll a/b binding protein domain"/>
    <property type="match status" value="1"/>
</dbReference>
<evidence type="ECO:0008006" key="8">
    <source>
        <dbReference type="Google" id="ProtNLM"/>
    </source>
</evidence>
<reference evidence="6" key="1">
    <citation type="submission" date="2023-10" db="EMBL/GenBank/DDBJ databases">
        <authorList>
            <person name="Chen Y."/>
            <person name="Shah S."/>
            <person name="Dougan E. K."/>
            <person name="Thang M."/>
            <person name="Chan C."/>
        </authorList>
    </citation>
    <scope>NUCLEOTIDE SEQUENCE [LARGE SCALE GENOMIC DNA]</scope>
</reference>
<evidence type="ECO:0000313" key="7">
    <source>
        <dbReference type="Proteomes" id="UP001189429"/>
    </source>
</evidence>
<feature type="region of interest" description="Disordered" evidence="4">
    <location>
        <begin position="40"/>
        <end position="60"/>
    </location>
</feature>
<protein>
    <recommendedName>
        <fullName evidence="8">PS II complex 12 kDa extrinsic protein</fullName>
    </recommendedName>
</protein>
<dbReference type="Proteomes" id="UP001189429">
    <property type="component" value="Unassembled WGS sequence"/>
</dbReference>
<keyword evidence="3" id="KW-0934">Plastid</keyword>
<sequence>MAPAVPQRHAALLAGGAALGLWQAGGAFAPILPGATARSPAEARGLRGAAGAAPEGPAPSGAAAALACGAASVALAASAARRSKQVAPAARRAFEGELGVQAPVGYWDPLGLAADGDVEDFARRREAELKNG</sequence>
<dbReference type="InterPro" id="IPR022796">
    <property type="entry name" value="Chloroa_b-bind"/>
</dbReference>
<evidence type="ECO:0000256" key="1">
    <source>
        <dbReference type="ARBA" id="ARBA00004229"/>
    </source>
</evidence>
<gene>
    <name evidence="6" type="ORF">PCOR1329_LOCUS48549</name>
</gene>
<evidence type="ECO:0000313" key="6">
    <source>
        <dbReference type="EMBL" id="CAK0859061.1"/>
    </source>
</evidence>
<keyword evidence="2" id="KW-0150">Chloroplast</keyword>
<proteinExistence type="predicted"/>
<feature type="signal peptide" evidence="5">
    <location>
        <begin position="1"/>
        <end position="27"/>
    </location>
</feature>
<organism evidence="6 7">
    <name type="scientific">Prorocentrum cordatum</name>
    <dbReference type="NCBI Taxonomy" id="2364126"/>
    <lineage>
        <taxon>Eukaryota</taxon>
        <taxon>Sar</taxon>
        <taxon>Alveolata</taxon>
        <taxon>Dinophyceae</taxon>
        <taxon>Prorocentrales</taxon>
        <taxon>Prorocentraceae</taxon>
        <taxon>Prorocentrum</taxon>
    </lineage>
</organism>
<feature type="non-terminal residue" evidence="6">
    <location>
        <position position="132"/>
    </location>
</feature>
<comment type="subcellular location">
    <subcellularLocation>
        <location evidence="1">Plastid</location>
        <location evidence="1">Chloroplast</location>
    </subcellularLocation>
</comment>